<dbReference type="PANTHER" id="PTHR47186:SF61">
    <property type="entry name" value="LEUCINE-RICH REPEAT-CONTAINING PROTEIN 57-RELATED"/>
    <property type="match status" value="1"/>
</dbReference>
<dbReference type="RefSeq" id="WP_115811722.1">
    <property type="nucleotide sequence ID" value="NZ_QREI01000008.1"/>
</dbReference>
<evidence type="ECO:0000313" key="1">
    <source>
        <dbReference type="EMBL" id="REE08136.1"/>
    </source>
</evidence>
<dbReference type="AlphaFoldDB" id="A0A3D9LNA3"/>
<dbReference type="PANTHER" id="PTHR47186">
    <property type="entry name" value="LEUCINE-RICH REPEAT-CONTAINING PROTEIN 57"/>
    <property type="match status" value="1"/>
</dbReference>
<evidence type="ECO:0000313" key="2">
    <source>
        <dbReference type="Proteomes" id="UP000256919"/>
    </source>
</evidence>
<comment type="caution">
    <text evidence="1">The sequence shown here is derived from an EMBL/GenBank/DDBJ whole genome shotgun (WGS) entry which is preliminary data.</text>
</comment>
<proteinExistence type="predicted"/>
<evidence type="ECO:0008006" key="3">
    <source>
        <dbReference type="Google" id="ProtNLM"/>
    </source>
</evidence>
<dbReference type="Proteomes" id="UP000256919">
    <property type="component" value="Unassembled WGS sequence"/>
</dbReference>
<dbReference type="InterPro" id="IPR032675">
    <property type="entry name" value="LRR_dom_sf"/>
</dbReference>
<protein>
    <recommendedName>
        <fullName evidence="3">Leucine rich repeat (LRR) protein</fullName>
    </recommendedName>
</protein>
<keyword evidence="2" id="KW-1185">Reference proteome</keyword>
<dbReference type="SUPFAM" id="SSF52058">
    <property type="entry name" value="L domain-like"/>
    <property type="match status" value="1"/>
</dbReference>
<gene>
    <name evidence="1" type="ORF">DFQ09_10811</name>
</gene>
<dbReference type="EMBL" id="QREI01000008">
    <property type="protein sequence ID" value="REE08136.1"/>
    <property type="molecule type" value="Genomic_DNA"/>
</dbReference>
<organism evidence="1 2">
    <name type="scientific">Winogradskyella pacifica</name>
    <dbReference type="NCBI Taxonomy" id="664642"/>
    <lineage>
        <taxon>Bacteria</taxon>
        <taxon>Pseudomonadati</taxon>
        <taxon>Bacteroidota</taxon>
        <taxon>Flavobacteriia</taxon>
        <taxon>Flavobacteriales</taxon>
        <taxon>Flavobacteriaceae</taxon>
        <taxon>Winogradskyella</taxon>
    </lineage>
</organism>
<sequence>MTKPTEIPEFTYYKMDEYYEEIKKSKNFPEDFYYEIFTIAKATTDKENRAECANIIKKQAPEALQLAFKSRKKITQKGKRVARMISILEYGLLSEDLDLLKLYNLIGGASELWLFHSSTDFLDRLLEHPHILSRFNGIKSLEIHLKGQGNTYDSIIKEISKLTSLEEIDLEGDYEQLPEDFGNLSNLKKLKLVAPCLKRFPSTMSQLTSLKKIRIEGDYWIGRIIPNMNLTDFNWLTNLTKLKVFKLRYVGVQDLSQVVFPASLKRIELFYLNELTALPKDVSHLKQLKEFEILSKSIDNLPSGFEDLPKLELFKLHAPKIDSISSTLFFGDASRCFGDTPRPKLETKITYSEETNITPMTEVSLRESIEIDSPKLLNFVLDNASFFPNLKTITVDCEAPEIPHKTSLAAFKNLATLHYKLEHKLDWLFEGIEQCTNLKNVELYRFQEWHTKDIKLAVRIFPNVFSKIAQLENLTIKNASALIVNTDYLPKHITNLTISEIKGINAGTETFDVFNLEIKATPILNLQEFYTVISAAKFNLGHRNDDVNNVLNFETFRHPEKIESFDFTSDVSQLDSLLKNFINLKELTITFKKANPEHNNALTAFKHPNLKVLRIDDYNGTTEALERLLTHTPNLEFLGIFEAKGFDDFPAVTLPQLKKLRMQSVALKTIDNLNVDTIEAVKLIHCDQINDKSIEAISRWSSLKHLWLEGLDEKGSIYPESISELNLETFFISAHNREEKIPTWIANLKNLRVLGINNFKQVILPVELATLTQLEVLSISGCEFSEKVSEEFRNLNLQKLVYWTSKFNGSNMKSELYEPLEHKLVSQRNFDDIDSEVPFRM</sequence>
<accession>A0A3D9LNA3</accession>
<name>A0A3D9LNA3_9FLAO</name>
<reference evidence="1 2" key="1">
    <citation type="submission" date="2018-07" db="EMBL/GenBank/DDBJ databases">
        <title>Genomic Encyclopedia of Type Strains, Phase III (KMG-III): the genomes of soil and plant-associated and newly described type strains.</title>
        <authorList>
            <person name="Whitman W."/>
        </authorList>
    </citation>
    <scope>NUCLEOTIDE SEQUENCE [LARGE SCALE GENOMIC DNA]</scope>
    <source>
        <strain evidence="1 2">CECT 7948</strain>
    </source>
</reference>
<dbReference type="Gene3D" id="3.80.10.10">
    <property type="entry name" value="Ribonuclease Inhibitor"/>
    <property type="match status" value="3"/>
</dbReference>
<dbReference type="OrthoDB" id="1168089at2"/>
<dbReference type="SUPFAM" id="SSF52047">
    <property type="entry name" value="RNI-like"/>
    <property type="match status" value="1"/>
</dbReference>